<dbReference type="InterPro" id="IPR034751">
    <property type="entry name" value="Yippee"/>
</dbReference>
<keyword evidence="3" id="KW-1185">Reference proteome</keyword>
<protein>
    <submittedName>
        <fullName evidence="2">Protein yippee-like</fullName>
    </submittedName>
</protein>
<dbReference type="Proteomes" id="UP000026962">
    <property type="component" value="Chromosome 10"/>
</dbReference>
<reference evidence="2" key="1">
    <citation type="submission" date="2015-04" db="UniProtKB">
        <authorList>
            <consortium name="EnsemblPlants"/>
        </authorList>
    </citation>
    <scope>IDENTIFICATION</scope>
</reference>
<evidence type="ECO:0000259" key="1">
    <source>
        <dbReference type="PROSITE" id="PS51792"/>
    </source>
</evidence>
<dbReference type="HOGENOM" id="CLU_043857_3_2_1"/>
<dbReference type="STRING" id="4537.A0A0E0M701"/>
<name>A0A0E0M701_ORYPU</name>
<dbReference type="eggNOG" id="KOG3399">
    <property type="taxonomic scope" value="Eukaryota"/>
</dbReference>
<proteinExistence type="predicted"/>
<dbReference type="AlphaFoldDB" id="A0A0E0M701"/>
<feature type="domain" description="Yippee" evidence="1">
    <location>
        <begin position="22"/>
        <end position="123"/>
    </location>
</feature>
<dbReference type="Gramene" id="OPUNC10G06720.1">
    <property type="protein sequence ID" value="OPUNC10G06720.1"/>
    <property type="gene ID" value="OPUNC10G06720"/>
</dbReference>
<organism evidence="2">
    <name type="scientific">Oryza punctata</name>
    <name type="common">Red rice</name>
    <dbReference type="NCBI Taxonomy" id="4537"/>
    <lineage>
        <taxon>Eukaryota</taxon>
        <taxon>Viridiplantae</taxon>
        <taxon>Streptophyta</taxon>
        <taxon>Embryophyta</taxon>
        <taxon>Tracheophyta</taxon>
        <taxon>Spermatophyta</taxon>
        <taxon>Magnoliopsida</taxon>
        <taxon>Liliopsida</taxon>
        <taxon>Poales</taxon>
        <taxon>Poaceae</taxon>
        <taxon>BOP clade</taxon>
        <taxon>Oryzoideae</taxon>
        <taxon>Oryzeae</taxon>
        <taxon>Oryzinae</taxon>
        <taxon>Oryza</taxon>
    </lineage>
</organism>
<dbReference type="PROSITE" id="PS51792">
    <property type="entry name" value="YIPPEE"/>
    <property type="match status" value="1"/>
</dbReference>
<evidence type="ECO:0000313" key="2">
    <source>
        <dbReference type="EnsemblPlants" id="OPUNC10G06720.1"/>
    </source>
</evidence>
<dbReference type="EnsemblPlants" id="OPUNC10G06720.1">
    <property type="protein sequence ID" value="OPUNC10G06720.1"/>
    <property type="gene ID" value="OPUNC10G06720"/>
</dbReference>
<reference evidence="2" key="2">
    <citation type="submission" date="2018-05" db="EMBL/GenBank/DDBJ databases">
        <title>OpunRS2 (Oryza punctata Reference Sequence Version 2).</title>
        <authorList>
            <person name="Zhang J."/>
            <person name="Kudrna D."/>
            <person name="Lee S."/>
            <person name="Talag J."/>
            <person name="Welchert J."/>
            <person name="Wing R.A."/>
        </authorList>
    </citation>
    <scope>NUCLEOTIDE SEQUENCE [LARGE SCALE GENOMIC DNA]</scope>
</reference>
<sequence length="124" mass="14103">MGLLFVELLSWHGDGGGGPASPVLKCWWCRVDAASANAILSRDFRGLLSLPLPHCVPLLARVNISLGPNEDRYVMTGLHTVKDIYCSCFQQILGWRYKKAYEESEKYKEGKFILEKARMWKEAR</sequence>
<accession>A0A0E0M701</accession>
<evidence type="ECO:0000313" key="3">
    <source>
        <dbReference type="Proteomes" id="UP000026962"/>
    </source>
</evidence>
<dbReference type="InterPro" id="IPR039058">
    <property type="entry name" value="Yippee_fam"/>
</dbReference>
<dbReference type="PANTHER" id="PTHR13848">
    <property type="entry name" value="PROTEIN YIPPEE-LIKE CG15309-RELATED"/>
    <property type="match status" value="1"/>
</dbReference>